<protein>
    <submittedName>
        <fullName evidence="1">Uncharacterized protein</fullName>
    </submittedName>
</protein>
<sequence>MDSREQYEDTPSQPFLDVLTELSAGLAILSVIQRQQEAPPGTISENPVRRFNSASESEFVDKIQVPLPDLLWAFSLLFSPSREWPHVVASVLREEPQNQFTLYLANNRGSRSPEEEEYSNKWQKAVNSDDKTDLWPELAGTCTKRLESYTGINTISADAISEQFCKEIRDFATRASPGEPTGFPSALMNLIEKDLVPKLGNKASSTPLADKCWQFLRDHGDQFNEMFAQLPRWPSYRDADLPLSAHPTQLTLLSFRKAIENLAKLPRALSIFNEFRDALVSKGARFEIKLIPAPDTNGAPGPSKAIKAIKTLTAPLEKSGLIASHKVKEAIGIASRQQDRKPHCEIQMVQYFDQNQAERAGTWNVMGSSKRPCFACASLLRCSDFLFKESHGKAYPQHFQPAVKWFENNPNMKSAIRALKEDVVMRINSYKRALKQEYEVPDSATFFY</sequence>
<proteinExistence type="predicted"/>
<accession>A0ACC2JMP1</accession>
<name>A0ACC2JMP1_9PEZI</name>
<evidence type="ECO:0000313" key="2">
    <source>
        <dbReference type="Proteomes" id="UP001153332"/>
    </source>
</evidence>
<dbReference type="EMBL" id="JAPUUL010000965">
    <property type="protein sequence ID" value="KAJ8128764.1"/>
    <property type="molecule type" value="Genomic_DNA"/>
</dbReference>
<keyword evidence="2" id="KW-1185">Reference proteome</keyword>
<comment type="caution">
    <text evidence="1">The sequence shown here is derived from an EMBL/GenBank/DDBJ whole genome shotgun (WGS) entry which is preliminary data.</text>
</comment>
<gene>
    <name evidence="1" type="ORF">O1611_g4868</name>
</gene>
<reference evidence="1" key="1">
    <citation type="submission" date="2022-12" db="EMBL/GenBank/DDBJ databases">
        <title>Genome Sequence of Lasiodiplodia mahajangana.</title>
        <authorList>
            <person name="Buettner E."/>
        </authorList>
    </citation>
    <scope>NUCLEOTIDE SEQUENCE</scope>
    <source>
        <strain evidence="1">VT137</strain>
    </source>
</reference>
<organism evidence="1 2">
    <name type="scientific">Lasiodiplodia mahajangana</name>
    <dbReference type="NCBI Taxonomy" id="1108764"/>
    <lineage>
        <taxon>Eukaryota</taxon>
        <taxon>Fungi</taxon>
        <taxon>Dikarya</taxon>
        <taxon>Ascomycota</taxon>
        <taxon>Pezizomycotina</taxon>
        <taxon>Dothideomycetes</taxon>
        <taxon>Dothideomycetes incertae sedis</taxon>
        <taxon>Botryosphaeriales</taxon>
        <taxon>Botryosphaeriaceae</taxon>
        <taxon>Lasiodiplodia</taxon>
    </lineage>
</organism>
<dbReference type="Proteomes" id="UP001153332">
    <property type="component" value="Unassembled WGS sequence"/>
</dbReference>
<evidence type="ECO:0000313" key="1">
    <source>
        <dbReference type="EMBL" id="KAJ8128764.1"/>
    </source>
</evidence>